<organism evidence="2 3">
    <name type="scientific">Iodidimonas nitroreducens</name>
    <dbReference type="NCBI Taxonomy" id="1236968"/>
    <lineage>
        <taxon>Bacteria</taxon>
        <taxon>Pseudomonadati</taxon>
        <taxon>Pseudomonadota</taxon>
        <taxon>Alphaproteobacteria</taxon>
        <taxon>Iodidimonadales</taxon>
        <taxon>Iodidimonadaceae</taxon>
        <taxon>Iodidimonas</taxon>
    </lineage>
</organism>
<dbReference type="AlphaFoldDB" id="A0A5A7N218"/>
<name>A0A5A7N218_9PROT</name>
<accession>A0A5A7N218</accession>
<proteinExistence type="predicted"/>
<evidence type="ECO:0000313" key="2">
    <source>
        <dbReference type="EMBL" id="GER02331.1"/>
    </source>
</evidence>
<keyword evidence="3" id="KW-1185">Reference proteome</keyword>
<dbReference type="InterPro" id="IPR042115">
    <property type="entry name" value="PriA_3primeBD_sf"/>
</dbReference>
<reference evidence="2 3" key="1">
    <citation type="submission" date="2019-09" db="EMBL/GenBank/DDBJ databases">
        <title>NBRP : Genome information of microbial organism related human and environment.</title>
        <authorList>
            <person name="Hattori M."/>
            <person name="Oshima K."/>
            <person name="Inaba H."/>
            <person name="Suda W."/>
            <person name="Sakamoto M."/>
            <person name="Iino T."/>
            <person name="Kitahara M."/>
            <person name="Oshida Y."/>
            <person name="Iida T."/>
            <person name="Kudo T."/>
            <person name="Itoh T."/>
            <person name="Ohkuma M."/>
        </authorList>
    </citation>
    <scope>NUCLEOTIDE SEQUENCE [LARGE SCALE GENOMIC DNA]</scope>
    <source>
        <strain evidence="2 3">Q-1</strain>
    </source>
</reference>
<dbReference type="GO" id="GO:0003677">
    <property type="term" value="F:DNA binding"/>
    <property type="evidence" value="ECO:0007669"/>
    <property type="project" value="InterPro"/>
</dbReference>
<evidence type="ECO:0000313" key="3">
    <source>
        <dbReference type="Proteomes" id="UP000324996"/>
    </source>
</evidence>
<dbReference type="Gene3D" id="3.40.1440.60">
    <property type="entry name" value="PriA, 3(prime) DNA-binding domain"/>
    <property type="match status" value="1"/>
</dbReference>
<feature type="domain" description="Primosomal protein N' 3' DNA-binding" evidence="1">
    <location>
        <begin position="10"/>
        <end position="58"/>
    </location>
</feature>
<dbReference type="Proteomes" id="UP000324996">
    <property type="component" value="Unassembled WGS sequence"/>
</dbReference>
<dbReference type="InterPro" id="IPR041222">
    <property type="entry name" value="PriA_3primeBD"/>
</dbReference>
<gene>
    <name evidence="2" type="ORF">JCM17846_00130</name>
</gene>
<protein>
    <recommendedName>
        <fullName evidence="1">Primosomal protein N' 3' DNA-binding domain-containing protein</fullName>
    </recommendedName>
</protein>
<dbReference type="Pfam" id="PF17764">
    <property type="entry name" value="PriA_3primeBD"/>
    <property type="match status" value="1"/>
</dbReference>
<dbReference type="EMBL" id="BKCN01000001">
    <property type="protein sequence ID" value="GER02331.1"/>
    <property type="molecule type" value="Genomic_DNA"/>
</dbReference>
<sequence length="74" mass="8261">MSYDQPQRLKVLLALPVAQPFDYLAPLTEDGKALLCRPGAIVRVPFGRQSRLGVIWDDDAPGLMRKPRPFPMIG</sequence>
<comment type="caution">
    <text evidence="2">The sequence shown here is derived from an EMBL/GenBank/DDBJ whole genome shotgun (WGS) entry which is preliminary data.</text>
</comment>
<evidence type="ECO:0000259" key="1">
    <source>
        <dbReference type="Pfam" id="PF17764"/>
    </source>
</evidence>